<protein>
    <submittedName>
        <fullName evidence="2">AbrB family transcriptional regulator</fullName>
    </submittedName>
</protein>
<dbReference type="EMBL" id="CP054212">
    <property type="protein sequence ID" value="QKJ87151.1"/>
    <property type="molecule type" value="Genomic_DNA"/>
</dbReference>
<dbReference type="PANTHER" id="PTHR38457">
    <property type="entry name" value="REGULATOR ABRB-RELATED"/>
    <property type="match status" value="1"/>
</dbReference>
<evidence type="ECO:0000313" key="3">
    <source>
        <dbReference type="Proteomes" id="UP000505325"/>
    </source>
</evidence>
<sequence>MTGHPREEEEISAVTMPLRWVGLIALSILFIAALESLHLPAALLLGPMAAAVVFAASDRMLAIPRPLFWLAQGVVGAMIARAIPASIFIEITKQWPIFVGCVLSVIAASTLLGWLLTRWQVFPGSTAIWGSSPGAATAMTLMAESFGADVRLVAFMQYLRVVIVAVVATLVTRLWVSPGGTHAPALVLFAPVAWGGLAVTLIMIAASVAVARWLRIPAGPLLVSLIVAAILQDTHSLTIELPQLLLMCAYALVGWTIGLRFNRAILRYAAKATPRILLSILSLVGLCGLFAVVLVRVAGIDPLTAYLATSPGGADSVAIIAASSNVDMPFVMAMQTGRFILVLLIGPALSRFMARKFAPDSAPKTAR</sequence>
<dbReference type="GO" id="GO:0010468">
    <property type="term" value="P:regulation of gene expression"/>
    <property type="evidence" value="ECO:0007669"/>
    <property type="project" value="InterPro"/>
</dbReference>
<dbReference type="Proteomes" id="UP000505325">
    <property type="component" value="Chromosome"/>
</dbReference>
<organism evidence="2 3">
    <name type="scientific">Paramixta manurensis</name>
    <dbReference type="NCBI Taxonomy" id="2740817"/>
    <lineage>
        <taxon>Bacteria</taxon>
        <taxon>Pseudomonadati</taxon>
        <taxon>Pseudomonadota</taxon>
        <taxon>Gammaproteobacteria</taxon>
        <taxon>Enterobacterales</taxon>
        <taxon>Erwiniaceae</taxon>
        <taxon>Paramixta</taxon>
    </lineage>
</organism>
<dbReference type="GO" id="GO:0016020">
    <property type="term" value="C:membrane"/>
    <property type="evidence" value="ECO:0007669"/>
    <property type="project" value="InterPro"/>
</dbReference>
<keyword evidence="3" id="KW-1185">Reference proteome</keyword>
<dbReference type="RefSeq" id="WP_173634114.1">
    <property type="nucleotide sequence ID" value="NZ_CP054212.1"/>
</dbReference>
<dbReference type="PIRSF" id="PIRSF038991">
    <property type="entry name" value="Protein_AbrB"/>
    <property type="match status" value="1"/>
</dbReference>
<keyword evidence="1" id="KW-0812">Transmembrane</keyword>
<keyword evidence="1" id="KW-1133">Transmembrane helix</keyword>
<feature type="transmembrane region" description="Helical" evidence="1">
    <location>
        <begin position="37"/>
        <end position="55"/>
    </location>
</feature>
<reference evidence="2 3" key="1">
    <citation type="submission" date="2020-06" db="EMBL/GenBank/DDBJ databases">
        <title>Genome sequence of Paramixta manurensis strain PD-1.</title>
        <authorList>
            <person name="Lee C.W."/>
            <person name="Kim J."/>
        </authorList>
    </citation>
    <scope>NUCLEOTIDE SEQUENCE [LARGE SCALE GENOMIC DNA]</scope>
    <source>
        <strain evidence="2 3">PD-1</strain>
    </source>
</reference>
<dbReference type="AlphaFoldDB" id="A0A6M8UE18"/>
<feature type="transmembrane region" description="Helical" evidence="1">
    <location>
        <begin position="158"/>
        <end position="176"/>
    </location>
</feature>
<dbReference type="InterPro" id="IPR017516">
    <property type="entry name" value="AbrB_dup"/>
</dbReference>
<dbReference type="Pfam" id="PF05145">
    <property type="entry name" value="AbrB"/>
    <property type="match status" value="1"/>
</dbReference>
<dbReference type="NCBIfam" id="TIGR03082">
    <property type="entry name" value="Gneg_AbrB_dup"/>
    <property type="match status" value="2"/>
</dbReference>
<evidence type="ECO:0000256" key="1">
    <source>
        <dbReference type="SAM" id="Phobius"/>
    </source>
</evidence>
<feature type="transmembrane region" description="Helical" evidence="1">
    <location>
        <begin position="276"/>
        <end position="298"/>
    </location>
</feature>
<dbReference type="InterPro" id="IPR007820">
    <property type="entry name" value="AbrB_fam"/>
</dbReference>
<feature type="transmembrane region" description="Helical" evidence="1">
    <location>
        <begin position="95"/>
        <end position="116"/>
    </location>
</feature>
<gene>
    <name evidence="2" type="ORF">PMPD1_2206</name>
</gene>
<feature type="transmembrane region" description="Helical" evidence="1">
    <location>
        <begin position="67"/>
        <end position="89"/>
    </location>
</feature>
<accession>A0A6M8UE18</accession>
<dbReference type="PANTHER" id="PTHR38457:SF1">
    <property type="entry name" value="REGULATOR ABRB-RELATED"/>
    <property type="match status" value="1"/>
</dbReference>
<dbReference type="KEGG" id="pmak:PMPD1_2206"/>
<feature type="transmembrane region" description="Helical" evidence="1">
    <location>
        <begin position="244"/>
        <end position="264"/>
    </location>
</feature>
<feature type="transmembrane region" description="Helical" evidence="1">
    <location>
        <begin position="213"/>
        <end position="232"/>
    </location>
</feature>
<evidence type="ECO:0000313" key="2">
    <source>
        <dbReference type="EMBL" id="QKJ87151.1"/>
    </source>
</evidence>
<feature type="transmembrane region" description="Helical" evidence="1">
    <location>
        <begin position="330"/>
        <end position="349"/>
    </location>
</feature>
<proteinExistence type="predicted"/>
<keyword evidence="1" id="KW-0472">Membrane</keyword>
<name>A0A6M8UE18_9GAMM</name>
<feature type="transmembrane region" description="Helical" evidence="1">
    <location>
        <begin position="182"/>
        <end position="206"/>
    </location>
</feature>